<dbReference type="EMBL" id="JBFOLJ010000012">
    <property type="protein sequence ID" value="KAL2488962.1"/>
    <property type="molecule type" value="Genomic_DNA"/>
</dbReference>
<keyword evidence="3" id="KW-1185">Reference proteome</keyword>
<evidence type="ECO:0000313" key="3">
    <source>
        <dbReference type="Proteomes" id="UP001604277"/>
    </source>
</evidence>
<accession>A0ABD1RM48</accession>
<name>A0ABD1RM48_9LAMI</name>
<proteinExistence type="predicted"/>
<organism evidence="2 3">
    <name type="scientific">Forsythia ovata</name>
    <dbReference type="NCBI Taxonomy" id="205694"/>
    <lineage>
        <taxon>Eukaryota</taxon>
        <taxon>Viridiplantae</taxon>
        <taxon>Streptophyta</taxon>
        <taxon>Embryophyta</taxon>
        <taxon>Tracheophyta</taxon>
        <taxon>Spermatophyta</taxon>
        <taxon>Magnoliopsida</taxon>
        <taxon>eudicotyledons</taxon>
        <taxon>Gunneridae</taxon>
        <taxon>Pentapetalae</taxon>
        <taxon>asterids</taxon>
        <taxon>lamiids</taxon>
        <taxon>Lamiales</taxon>
        <taxon>Oleaceae</taxon>
        <taxon>Forsythieae</taxon>
        <taxon>Forsythia</taxon>
    </lineage>
</organism>
<keyword evidence="1" id="KW-0812">Transmembrane</keyword>
<evidence type="ECO:0000313" key="2">
    <source>
        <dbReference type="EMBL" id="KAL2488962.1"/>
    </source>
</evidence>
<dbReference type="AlphaFoldDB" id="A0ABD1RM48"/>
<sequence>MEAEFEEGKWKKTAPFSPIFGELKAPNSLHFSHKKTFQKSHHVLCDICATCSKFCATTPRSHQEWYYLDQLVGLDHQLAYHSTSLAARRAQCLQSKLIALVPLPISLFPSITILSRTVLTTTLQTLANIYVFGTISIIPTLGSYYGRMPTIPNESPYFTVKIHHGGIMLTKPNNLVYEHGDVDYMDYVHSSNLNRELLDKLVEGIGPNLPMGFLYRKQKFSLLEG</sequence>
<keyword evidence="1" id="KW-0472">Membrane</keyword>
<feature type="transmembrane region" description="Helical" evidence="1">
    <location>
        <begin position="97"/>
        <end position="115"/>
    </location>
</feature>
<feature type="transmembrane region" description="Helical" evidence="1">
    <location>
        <begin position="127"/>
        <end position="146"/>
    </location>
</feature>
<comment type="caution">
    <text evidence="2">The sequence shown here is derived from an EMBL/GenBank/DDBJ whole genome shotgun (WGS) entry which is preliminary data.</text>
</comment>
<protein>
    <submittedName>
        <fullName evidence="2">Uncharacterized protein</fullName>
    </submittedName>
</protein>
<gene>
    <name evidence="2" type="ORF">Fot_42254</name>
</gene>
<dbReference type="Proteomes" id="UP001604277">
    <property type="component" value="Unassembled WGS sequence"/>
</dbReference>
<evidence type="ECO:0000256" key="1">
    <source>
        <dbReference type="SAM" id="Phobius"/>
    </source>
</evidence>
<keyword evidence="1" id="KW-1133">Transmembrane helix</keyword>
<reference evidence="3" key="1">
    <citation type="submission" date="2024-07" db="EMBL/GenBank/DDBJ databases">
        <title>Two chromosome-level genome assemblies of Korean endemic species Abeliophyllum distichum and Forsythia ovata (Oleaceae).</title>
        <authorList>
            <person name="Jang H."/>
        </authorList>
    </citation>
    <scope>NUCLEOTIDE SEQUENCE [LARGE SCALE GENOMIC DNA]</scope>
</reference>